<evidence type="ECO:0000313" key="8">
    <source>
        <dbReference type="EMBL" id="SHG49487.1"/>
    </source>
</evidence>
<evidence type="ECO:0000256" key="5">
    <source>
        <dbReference type="RuleBase" id="RU362076"/>
    </source>
</evidence>
<reference evidence="8 9" key="1">
    <citation type="submission" date="2016-11" db="EMBL/GenBank/DDBJ databases">
        <authorList>
            <person name="Jaros S."/>
            <person name="Januszkiewicz K."/>
            <person name="Wedrychowicz H."/>
        </authorList>
    </citation>
    <scope>NUCLEOTIDE SEQUENCE [LARGE SCALE GENOMIC DNA]</scope>
    <source>
        <strain evidence="8 9">CGMCC 1.7049</strain>
    </source>
</reference>
<keyword evidence="8" id="KW-0282">Flagellum</keyword>
<comment type="function">
    <text evidence="4 5">Required for flagellar hook formation. May act as a scaffolding protein.</text>
</comment>
<evidence type="ECO:0000256" key="1">
    <source>
        <dbReference type="ARBA" id="ARBA00010577"/>
    </source>
</evidence>
<keyword evidence="9" id="KW-1185">Reference proteome</keyword>
<dbReference type="InterPro" id="IPR005648">
    <property type="entry name" value="FlgD"/>
</dbReference>
<protein>
    <recommendedName>
        <fullName evidence="2 5">Basal-body rod modification protein FlgD</fullName>
    </recommendedName>
</protein>
<dbReference type="EMBL" id="FQWZ01000001">
    <property type="protein sequence ID" value="SHG49487.1"/>
    <property type="molecule type" value="Genomic_DNA"/>
</dbReference>
<proteinExistence type="inferred from homology"/>
<dbReference type="AlphaFoldDB" id="A0A1M5K9N8"/>
<dbReference type="Gene3D" id="2.60.40.4070">
    <property type="match status" value="1"/>
</dbReference>
<evidence type="ECO:0000259" key="7">
    <source>
        <dbReference type="Pfam" id="PF13861"/>
    </source>
</evidence>
<dbReference type="OrthoDB" id="9785233at2"/>
<dbReference type="Pfam" id="PF03963">
    <property type="entry name" value="FlgD"/>
    <property type="match status" value="1"/>
</dbReference>
<keyword evidence="8" id="KW-0969">Cilium</keyword>
<dbReference type="Proteomes" id="UP000199758">
    <property type="component" value="Unassembled WGS sequence"/>
</dbReference>
<name>A0A1M5K9N8_9GAMM</name>
<feature type="domain" description="FlgD Tudor-like" evidence="7">
    <location>
        <begin position="88"/>
        <end position="221"/>
    </location>
</feature>
<evidence type="ECO:0000256" key="2">
    <source>
        <dbReference type="ARBA" id="ARBA00016013"/>
    </source>
</evidence>
<dbReference type="STRING" id="490188.SAMN04488068_0435"/>
<evidence type="ECO:0000256" key="4">
    <source>
        <dbReference type="ARBA" id="ARBA00024746"/>
    </source>
</evidence>
<dbReference type="Pfam" id="PF13861">
    <property type="entry name" value="FLgD_tudor"/>
    <property type="match status" value="1"/>
</dbReference>
<dbReference type="GO" id="GO:0044781">
    <property type="term" value="P:bacterial-type flagellum organization"/>
    <property type="evidence" value="ECO:0007669"/>
    <property type="project" value="UniProtKB-UniRule"/>
</dbReference>
<dbReference type="InterPro" id="IPR025965">
    <property type="entry name" value="FlgD/Vpr_Ig-like"/>
</dbReference>
<evidence type="ECO:0000313" key="9">
    <source>
        <dbReference type="Proteomes" id="UP000199758"/>
    </source>
</evidence>
<dbReference type="Pfam" id="PF13860">
    <property type="entry name" value="FlgD_ig"/>
    <property type="match status" value="1"/>
</dbReference>
<gene>
    <name evidence="8" type="ORF">SAMN04488068_0435</name>
</gene>
<evidence type="ECO:0000259" key="6">
    <source>
        <dbReference type="Pfam" id="PF13860"/>
    </source>
</evidence>
<dbReference type="Gene3D" id="2.30.30.910">
    <property type="match status" value="1"/>
</dbReference>
<feature type="domain" description="FlgD/Vpr Ig-like" evidence="6">
    <location>
        <begin position="123"/>
        <end position="179"/>
    </location>
</feature>
<evidence type="ECO:0000256" key="3">
    <source>
        <dbReference type="ARBA" id="ARBA00022795"/>
    </source>
</evidence>
<sequence>MTTPLGSTTSSESLYSSLGLSSSQSSKQQTLGQQDFLKLMTVQIQNQDPLKPMENTEFFSQIAQFSTVSGIEKLQGSFSTLANQLTSSQSLQAAALIGRDVLTPSKVGVLYDTGLEGAIDVPSSGAVKLEVRDADGALVRTLNLGTQPAGQISFNWDGIGANGAALPPGRYQIAATVQGAGTAAIAAKTYALDRVASVSTGASGLSVQMLNLGEVAFGDVTRIQ</sequence>
<organism evidence="8 9">
    <name type="scientific">Hydrocarboniphaga daqingensis</name>
    <dbReference type="NCBI Taxonomy" id="490188"/>
    <lineage>
        <taxon>Bacteria</taxon>
        <taxon>Pseudomonadati</taxon>
        <taxon>Pseudomonadota</taxon>
        <taxon>Gammaproteobacteria</taxon>
        <taxon>Nevskiales</taxon>
        <taxon>Nevskiaceae</taxon>
        <taxon>Hydrocarboniphaga</taxon>
    </lineage>
</organism>
<dbReference type="InterPro" id="IPR025963">
    <property type="entry name" value="FLgD_Tudor"/>
</dbReference>
<comment type="similarity">
    <text evidence="1 5">Belongs to the FlgD family.</text>
</comment>
<keyword evidence="8" id="KW-0966">Cell projection</keyword>
<accession>A0A1M5K9N8</accession>
<dbReference type="RefSeq" id="WP_072893288.1">
    <property type="nucleotide sequence ID" value="NZ_FQWZ01000001.1"/>
</dbReference>
<keyword evidence="3 5" id="KW-1005">Bacterial flagellum biogenesis</keyword>